<dbReference type="STRING" id="391616.OA238_c38990"/>
<dbReference type="InterPro" id="IPR001851">
    <property type="entry name" value="ABC_transp_permease"/>
</dbReference>
<gene>
    <name evidence="7" type="ORF">OA238_c38990</name>
</gene>
<feature type="transmembrane region" description="Helical" evidence="6">
    <location>
        <begin position="198"/>
        <end position="217"/>
    </location>
</feature>
<dbReference type="GO" id="GO:0005886">
    <property type="term" value="C:plasma membrane"/>
    <property type="evidence" value="ECO:0007669"/>
    <property type="project" value="UniProtKB-SubCell"/>
</dbReference>
<evidence type="ECO:0000256" key="3">
    <source>
        <dbReference type="ARBA" id="ARBA00022692"/>
    </source>
</evidence>
<feature type="transmembrane region" description="Helical" evidence="6">
    <location>
        <begin position="249"/>
        <end position="269"/>
    </location>
</feature>
<dbReference type="HOGENOM" id="CLU_040769_1_0_5"/>
<evidence type="ECO:0000313" key="8">
    <source>
        <dbReference type="Proteomes" id="UP000004688"/>
    </source>
</evidence>
<feature type="transmembrane region" description="Helical" evidence="6">
    <location>
        <begin position="95"/>
        <end position="113"/>
    </location>
</feature>
<evidence type="ECO:0000256" key="4">
    <source>
        <dbReference type="ARBA" id="ARBA00022989"/>
    </source>
</evidence>
<dbReference type="EMBL" id="CP003742">
    <property type="protein sequence ID" value="AGI73840.1"/>
    <property type="molecule type" value="Genomic_DNA"/>
</dbReference>
<dbReference type="eggNOG" id="COG1079">
    <property type="taxonomic scope" value="Bacteria"/>
</dbReference>
<evidence type="ECO:0000256" key="1">
    <source>
        <dbReference type="ARBA" id="ARBA00004651"/>
    </source>
</evidence>
<dbReference type="GO" id="GO:0022857">
    <property type="term" value="F:transmembrane transporter activity"/>
    <property type="evidence" value="ECO:0007669"/>
    <property type="project" value="InterPro"/>
</dbReference>
<feature type="transmembrane region" description="Helical" evidence="6">
    <location>
        <begin position="151"/>
        <end position="168"/>
    </location>
</feature>
<feature type="transmembrane region" description="Helical" evidence="6">
    <location>
        <begin position="6"/>
        <end position="27"/>
    </location>
</feature>
<dbReference type="Proteomes" id="UP000004688">
    <property type="component" value="Chromosome"/>
</dbReference>
<comment type="subcellular location">
    <subcellularLocation>
        <location evidence="1">Cell membrane</location>
        <topology evidence="1">Multi-pass membrane protein</topology>
    </subcellularLocation>
</comment>
<evidence type="ECO:0000313" key="7">
    <source>
        <dbReference type="EMBL" id="AGI73840.1"/>
    </source>
</evidence>
<dbReference type="OrthoDB" id="9792579at2"/>
<protein>
    <submittedName>
        <fullName evidence="7">Putative ABC transporter permease protein</fullName>
    </submittedName>
</protein>
<accession>M9RVH8</accession>
<feature type="transmembrane region" description="Helical" evidence="6">
    <location>
        <begin position="223"/>
        <end position="242"/>
    </location>
</feature>
<reference evidence="7 8" key="1">
    <citation type="journal article" date="2013" name="PLoS ONE">
        <title>Poles Apart: Arctic and Antarctic Octadecabacter strains Share High Genome Plasticity and a New Type of Xanthorhodopsin.</title>
        <authorList>
            <person name="Vollmers J."/>
            <person name="Voget S."/>
            <person name="Dietrich S."/>
            <person name="Gollnow K."/>
            <person name="Smits M."/>
            <person name="Meyer K."/>
            <person name="Brinkhoff T."/>
            <person name="Simon M."/>
            <person name="Daniel R."/>
        </authorList>
    </citation>
    <scope>NUCLEOTIDE SEQUENCE [LARGE SCALE GENOMIC DNA]</scope>
    <source>
        <strain evidence="7 8">238</strain>
    </source>
</reference>
<name>M9RVH8_9RHOB</name>
<feature type="transmembrane region" description="Helical" evidence="6">
    <location>
        <begin position="275"/>
        <end position="293"/>
    </location>
</feature>
<dbReference type="AlphaFoldDB" id="M9RVH8"/>
<dbReference type="PANTHER" id="PTHR43370:SF2">
    <property type="entry name" value="ABC TRANSPORTER PERMEASE PROTEIN"/>
    <property type="match status" value="1"/>
</dbReference>
<evidence type="ECO:0000256" key="6">
    <source>
        <dbReference type="SAM" id="Phobius"/>
    </source>
</evidence>
<evidence type="ECO:0000256" key="2">
    <source>
        <dbReference type="ARBA" id="ARBA00022475"/>
    </source>
</evidence>
<keyword evidence="5 6" id="KW-0472">Membrane</keyword>
<keyword evidence="4 6" id="KW-1133">Transmembrane helix</keyword>
<dbReference type="Pfam" id="PF02653">
    <property type="entry name" value="BPD_transp_2"/>
    <property type="match status" value="1"/>
</dbReference>
<feature type="transmembrane region" description="Helical" evidence="6">
    <location>
        <begin position="65"/>
        <end position="88"/>
    </location>
</feature>
<keyword evidence="8" id="KW-1185">Reference proteome</keyword>
<dbReference type="KEGG" id="oar:OA238_c38990"/>
<keyword evidence="2" id="KW-1003">Cell membrane</keyword>
<keyword evidence="3 6" id="KW-0812">Transmembrane</keyword>
<feature type="transmembrane region" description="Helical" evidence="6">
    <location>
        <begin position="39"/>
        <end position="59"/>
    </location>
</feature>
<sequence>MTELFSEAILISIFAGTVRIMTPILFAAIGELVTQRAGIWNMGVEGTMLMGSFTAYFVATSTGSIWLAVLAAVISGIMMGLVTAFMTVTMRVDHFISGLGINLLVAGLTLYWFRIYIAGRAQPTFDGFNSVAIPGLSQIPYLGPILFDQRLLTYLAFAAVPMIWFLLYRTRMGLELRCLGENPKALDIKGLSVVCRQYMAVLIGSAMTGLGGGFLMLGFSDRFLADITAGRGWLAIVAIIAGNWMPRGVLAAVFVFALLESIGTHVQVLGLNMPHQIFLAMPYLASILLLMGLRRKTNQPVKLGIPYLR</sequence>
<dbReference type="RefSeq" id="WP_015496827.1">
    <property type="nucleotide sequence ID" value="NC_020908.1"/>
</dbReference>
<proteinExistence type="predicted"/>
<dbReference type="PANTHER" id="PTHR43370">
    <property type="entry name" value="SUGAR ABC TRANSPORTER INTEGRAL MEMBRANE PROTEIN-RELATED"/>
    <property type="match status" value="1"/>
</dbReference>
<organism evidence="7 8">
    <name type="scientific">Octadecabacter arcticus 238</name>
    <dbReference type="NCBI Taxonomy" id="391616"/>
    <lineage>
        <taxon>Bacteria</taxon>
        <taxon>Pseudomonadati</taxon>
        <taxon>Pseudomonadota</taxon>
        <taxon>Alphaproteobacteria</taxon>
        <taxon>Rhodobacterales</taxon>
        <taxon>Roseobacteraceae</taxon>
        <taxon>Octadecabacter</taxon>
    </lineage>
</organism>
<dbReference type="CDD" id="cd06580">
    <property type="entry name" value="TM_PBP1_transp_TpRbsC_like"/>
    <property type="match status" value="1"/>
</dbReference>
<evidence type="ECO:0000256" key="5">
    <source>
        <dbReference type="ARBA" id="ARBA00023136"/>
    </source>
</evidence>